<keyword evidence="1" id="KW-1133">Transmembrane helix</keyword>
<name>A0AAV4W9Q2_9ARAC</name>
<evidence type="ECO:0000313" key="2">
    <source>
        <dbReference type="EMBL" id="GIY78973.1"/>
    </source>
</evidence>
<keyword evidence="3" id="KW-1185">Reference proteome</keyword>
<proteinExistence type="predicted"/>
<gene>
    <name evidence="2" type="ORF">CDAR_246311</name>
</gene>
<evidence type="ECO:0000313" key="3">
    <source>
        <dbReference type="Proteomes" id="UP001054837"/>
    </source>
</evidence>
<dbReference type="Proteomes" id="UP001054837">
    <property type="component" value="Unassembled WGS sequence"/>
</dbReference>
<reference evidence="2 3" key="1">
    <citation type="submission" date="2021-06" db="EMBL/GenBank/DDBJ databases">
        <title>Caerostris darwini draft genome.</title>
        <authorList>
            <person name="Kono N."/>
            <person name="Arakawa K."/>
        </authorList>
    </citation>
    <scope>NUCLEOTIDE SEQUENCE [LARGE SCALE GENOMIC DNA]</scope>
</reference>
<accession>A0AAV4W9Q2</accession>
<protein>
    <submittedName>
        <fullName evidence="2">Uncharacterized protein</fullName>
    </submittedName>
</protein>
<dbReference type="AlphaFoldDB" id="A0AAV4W9Q2"/>
<dbReference type="EMBL" id="BPLQ01014297">
    <property type="protein sequence ID" value="GIY78973.1"/>
    <property type="molecule type" value="Genomic_DNA"/>
</dbReference>
<evidence type="ECO:0000256" key="1">
    <source>
        <dbReference type="SAM" id="Phobius"/>
    </source>
</evidence>
<keyword evidence="1" id="KW-0812">Transmembrane</keyword>
<organism evidence="2 3">
    <name type="scientific">Caerostris darwini</name>
    <dbReference type="NCBI Taxonomy" id="1538125"/>
    <lineage>
        <taxon>Eukaryota</taxon>
        <taxon>Metazoa</taxon>
        <taxon>Ecdysozoa</taxon>
        <taxon>Arthropoda</taxon>
        <taxon>Chelicerata</taxon>
        <taxon>Arachnida</taxon>
        <taxon>Araneae</taxon>
        <taxon>Araneomorphae</taxon>
        <taxon>Entelegynae</taxon>
        <taxon>Araneoidea</taxon>
        <taxon>Araneidae</taxon>
        <taxon>Caerostris</taxon>
    </lineage>
</organism>
<sequence>MYGVFWNETVGVISLDYGISASSFRTTPSNGGVSFPAIRGWARSRGLRFSLQGKNRYLYLWQREILLAFSKLKSFCHLKYSLALSVGVGVSFCFASCLGLFFFCMCECEYK</sequence>
<feature type="transmembrane region" description="Helical" evidence="1">
    <location>
        <begin position="80"/>
        <end position="103"/>
    </location>
</feature>
<comment type="caution">
    <text evidence="2">The sequence shown here is derived from an EMBL/GenBank/DDBJ whole genome shotgun (WGS) entry which is preliminary data.</text>
</comment>
<keyword evidence="1" id="KW-0472">Membrane</keyword>